<feature type="chain" id="PRO_5043505125" description="FZ domain-containing protein" evidence="5">
    <location>
        <begin position="23"/>
        <end position="532"/>
    </location>
</feature>
<evidence type="ECO:0000256" key="4">
    <source>
        <dbReference type="SAM" id="Phobius"/>
    </source>
</evidence>
<feature type="compositionally biased region" description="Low complexity" evidence="3">
    <location>
        <begin position="388"/>
        <end position="415"/>
    </location>
</feature>
<dbReference type="InterPro" id="IPR020067">
    <property type="entry name" value="Frizzled_dom"/>
</dbReference>
<feature type="transmembrane region" description="Helical" evidence="4">
    <location>
        <begin position="490"/>
        <end position="511"/>
    </location>
</feature>
<protein>
    <recommendedName>
        <fullName evidence="6">FZ domain-containing protein</fullName>
    </recommendedName>
</protein>
<keyword evidence="4" id="KW-1133">Transmembrane helix</keyword>
<keyword evidence="8" id="KW-1185">Reference proteome</keyword>
<keyword evidence="5" id="KW-0732">Signal</keyword>
<proteinExistence type="predicted"/>
<keyword evidence="1" id="KW-1015">Disulfide bond</keyword>
<evidence type="ECO:0000256" key="2">
    <source>
        <dbReference type="PROSITE-ProRule" id="PRU00090"/>
    </source>
</evidence>
<feature type="compositionally biased region" description="Polar residues" evidence="3">
    <location>
        <begin position="452"/>
        <end position="477"/>
    </location>
</feature>
<dbReference type="CDD" id="cd07066">
    <property type="entry name" value="CRD_FZ"/>
    <property type="match status" value="1"/>
</dbReference>
<organism evidence="7 8">
    <name type="scientific">Pocillopora meandrina</name>
    <dbReference type="NCBI Taxonomy" id="46732"/>
    <lineage>
        <taxon>Eukaryota</taxon>
        <taxon>Metazoa</taxon>
        <taxon>Cnidaria</taxon>
        <taxon>Anthozoa</taxon>
        <taxon>Hexacorallia</taxon>
        <taxon>Scleractinia</taxon>
        <taxon>Astrocoeniina</taxon>
        <taxon>Pocilloporidae</taxon>
        <taxon>Pocillopora</taxon>
    </lineage>
</organism>
<comment type="caution">
    <text evidence="2">Lacks conserved residue(s) required for the propagation of feature annotation.</text>
</comment>
<gene>
    <name evidence="7" type="ORF">PMEA_00024424</name>
</gene>
<reference evidence="7 8" key="1">
    <citation type="submission" date="2022-05" db="EMBL/GenBank/DDBJ databases">
        <authorList>
            <consortium name="Genoscope - CEA"/>
            <person name="William W."/>
        </authorList>
    </citation>
    <scope>NUCLEOTIDE SEQUENCE [LARGE SCALE GENOMIC DNA]</scope>
</reference>
<dbReference type="AlphaFoldDB" id="A0AAU9XKN1"/>
<evidence type="ECO:0000256" key="1">
    <source>
        <dbReference type="ARBA" id="ARBA00023157"/>
    </source>
</evidence>
<feature type="signal peptide" evidence="5">
    <location>
        <begin position="1"/>
        <end position="22"/>
    </location>
</feature>
<name>A0AAU9XKN1_9CNID</name>
<feature type="compositionally biased region" description="Polar residues" evidence="3">
    <location>
        <begin position="279"/>
        <end position="341"/>
    </location>
</feature>
<feature type="compositionally biased region" description="Low complexity" evidence="3">
    <location>
        <begin position="425"/>
        <end position="451"/>
    </location>
</feature>
<dbReference type="PROSITE" id="PS50038">
    <property type="entry name" value="FZ"/>
    <property type="match status" value="1"/>
</dbReference>
<comment type="caution">
    <text evidence="7">The sequence shown here is derived from an EMBL/GenBank/DDBJ whole genome shotgun (WGS) entry which is preliminary data.</text>
</comment>
<keyword evidence="4" id="KW-0812">Transmembrane</keyword>
<feature type="compositionally biased region" description="Polar residues" evidence="3">
    <location>
        <begin position="374"/>
        <end position="387"/>
    </location>
</feature>
<dbReference type="InterPro" id="IPR036790">
    <property type="entry name" value="Frizzled_dom_sf"/>
</dbReference>
<keyword evidence="4" id="KW-0472">Membrane</keyword>
<feature type="domain" description="FZ" evidence="6">
    <location>
        <begin position="20"/>
        <end position="131"/>
    </location>
</feature>
<evidence type="ECO:0000313" key="7">
    <source>
        <dbReference type="EMBL" id="CAH3149631.1"/>
    </source>
</evidence>
<evidence type="ECO:0000256" key="3">
    <source>
        <dbReference type="SAM" id="MobiDB-lite"/>
    </source>
</evidence>
<dbReference type="Gene3D" id="1.10.2000.10">
    <property type="entry name" value="Frizzled cysteine-rich domain"/>
    <property type="match status" value="2"/>
</dbReference>
<evidence type="ECO:0000259" key="6">
    <source>
        <dbReference type="PROSITE" id="PS50038"/>
    </source>
</evidence>
<feature type="compositionally biased region" description="Polar residues" evidence="3">
    <location>
        <begin position="349"/>
        <end position="360"/>
    </location>
</feature>
<evidence type="ECO:0000313" key="8">
    <source>
        <dbReference type="Proteomes" id="UP001159428"/>
    </source>
</evidence>
<dbReference type="Proteomes" id="UP001159428">
    <property type="component" value="Unassembled WGS sequence"/>
</dbReference>
<evidence type="ECO:0000256" key="5">
    <source>
        <dbReference type="SAM" id="SignalP"/>
    </source>
</evidence>
<sequence length="532" mass="56504">MWILAGLLLVSLETLLLDFASGGKCQPLNTTLFNSCVQAGYYNSSAFDSGRQGELASLIFNMQKRFNCSSLTNLMTCSLYLPICQSTKLPCKSTCKKFLSDCRNVSSENDGLKALFRGLCGVLPSTRCTSHSTHSNDSGTDNSDITCHKLVLKKCQNMGYNSTSVTTKYQKLVESSTIFHQVDSNSTKLRKVICMEIAPPCDKQNSGKLQVPCRSLCNDAFNESRSQFMKVFKNQRYCSALPNATTSRQELRQLKTWPDNVYYPSGLWMSLNKKAATTAHQSTKKMSTPAPSATGPTGVTSGISGNTSSPSIMIIAPTSTIEVTTPETSTSKTVSPASTTEAPIPSPSGKATTPATSTDETIPAALSTKAAKPSPSTKVTTSASPTNKPSSPVPSTEESTSSPPTTDKTSASTKKVITPASPTNKSSTPLSSTEKTTSSPPTTDKTSASTTNVTMPSPITTPTSRTKGTEKGSSPKVSASKDGKISGGTIAGIVVGVIALIIAIAAGAVCFRRHRRFKSQYMHSLMVDMDEL</sequence>
<accession>A0AAU9XKN1</accession>
<dbReference type="SUPFAM" id="SSF63501">
    <property type="entry name" value="Frizzled cysteine-rich domain"/>
    <property type="match status" value="2"/>
</dbReference>
<dbReference type="EMBL" id="CALNXJ010000046">
    <property type="protein sequence ID" value="CAH3149631.1"/>
    <property type="molecule type" value="Genomic_DNA"/>
</dbReference>
<feature type="region of interest" description="Disordered" evidence="3">
    <location>
        <begin position="279"/>
        <end position="485"/>
    </location>
</feature>